<keyword evidence="16" id="KW-1185">Reference proteome</keyword>
<evidence type="ECO:0008006" key="17">
    <source>
        <dbReference type="Google" id="ProtNLM"/>
    </source>
</evidence>
<dbReference type="PANTHER" id="PTHR24072">
    <property type="entry name" value="RHO FAMILY GTPASE"/>
    <property type="match status" value="1"/>
</dbReference>
<keyword evidence="8" id="KW-0460">Magnesium</keyword>
<accession>A0A835NXQ1</accession>
<reference evidence="15 16" key="2">
    <citation type="journal article" date="2021" name="J. Hered.">
        <title>Feather Gene Expression Elucidates the Developmental Basis of Plumage Iridescence in African Starlings.</title>
        <authorList>
            <person name="Rubenstein D.R."/>
            <person name="Corvelo A."/>
            <person name="MacManes M.D."/>
            <person name="Maia R."/>
            <person name="Narzisi G."/>
            <person name="Rousaki A."/>
            <person name="Vandenabeele P."/>
            <person name="Shawkey M.D."/>
            <person name="Solomon J."/>
        </authorList>
    </citation>
    <scope>NUCLEOTIDE SEQUENCE [LARGE SCALE GENOMIC DNA]</scope>
    <source>
        <strain evidence="15">SS15</strain>
    </source>
</reference>
<comment type="caution">
    <text evidence="14">The sequence shown here is derived from an EMBL/GenBank/DDBJ whole genome shotgun (WGS) entry which is preliminary data.</text>
</comment>
<evidence type="ECO:0000256" key="13">
    <source>
        <dbReference type="SAM" id="MobiDB-lite"/>
    </source>
</evidence>
<evidence type="ECO:0000256" key="6">
    <source>
        <dbReference type="ARBA" id="ARBA00022723"/>
    </source>
</evidence>
<evidence type="ECO:0000313" key="15">
    <source>
        <dbReference type="EMBL" id="KAI1240777.1"/>
    </source>
</evidence>
<proteinExistence type="inferred from homology"/>
<evidence type="ECO:0000256" key="9">
    <source>
        <dbReference type="ARBA" id="ARBA00023134"/>
    </source>
</evidence>
<dbReference type="GO" id="GO:0005886">
    <property type="term" value="C:plasma membrane"/>
    <property type="evidence" value="ECO:0007669"/>
    <property type="project" value="UniProtKB-SubCell"/>
</dbReference>
<protein>
    <recommendedName>
        <fullName evidence="17">Ras homolog family member U</fullName>
    </recommendedName>
</protein>
<evidence type="ECO:0000313" key="14">
    <source>
        <dbReference type="EMBL" id="KAG0123219.1"/>
    </source>
</evidence>
<gene>
    <name evidence="15" type="ORF">IHE44_0009220</name>
    <name evidence="14" type="ORF">IHE44_007672</name>
</gene>
<dbReference type="SMART" id="SM00175">
    <property type="entry name" value="RAB"/>
    <property type="match status" value="1"/>
</dbReference>
<dbReference type="Proteomes" id="UP000618051">
    <property type="component" value="Unassembled WGS sequence"/>
</dbReference>
<dbReference type="SUPFAM" id="SSF52540">
    <property type="entry name" value="P-loop containing nucleoside triphosphate hydrolases"/>
    <property type="match status" value="1"/>
</dbReference>
<dbReference type="Gene3D" id="3.40.50.300">
    <property type="entry name" value="P-loop containing nucleotide triphosphate hydrolases"/>
    <property type="match status" value="1"/>
</dbReference>
<dbReference type="InterPro" id="IPR027417">
    <property type="entry name" value="P-loop_NTPase"/>
</dbReference>
<dbReference type="GO" id="GO:0005525">
    <property type="term" value="F:GTP binding"/>
    <property type="evidence" value="ECO:0007669"/>
    <property type="project" value="UniProtKB-KW"/>
</dbReference>
<evidence type="ECO:0000256" key="12">
    <source>
        <dbReference type="ARBA" id="ARBA00023288"/>
    </source>
</evidence>
<dbReference type="EMBL" id="JADDUC020000003">
    <property type="protein sequence ID" value="KAI1240777.1"/>
    <property type="molecule type" value="Genomic_DNA"/>
</dbReference>
<dbReference type="GO" id="GO:0046872">
    <property type="term" value="F:metal ion binding"/>
    <property type="evidence" value="ECO:0007669"/>
    <property type="project" value="UniProtKB-KW"/>
</dbReference>
<comment type="cofactor">
    <cofactor evidence="1">
        <name>Mg(2+)</name>
        <dbReference type="ChEBI" id="CHEBI:18420"/>
    </cofactor>
</comment>
<dbReference type="PROSITE" id="PS51419">
    <property type="entry name" value="RAB"/>
    <property type="match status" value="1"/>
</dbReference>
<keyword evidence="7" id="KW-0547">Nucleotide-binding</keyword>
<dbReference type="GO" id="GO:0007010">
    <property type="term" value="P:cytoskeleton organization"/>
    <property type="evidence" value="ECO:0007669"/>
    <property type="project" value="UniProtKB-ARBA"/>
</dbReference>
<keyword evidence="12" id="KW-0449">Lipoprotein</keyword>
<evidence type="ECO:0000313" key="16">
    <source>
        <dbReference type="Proteomes" id="UP000618051"/>
    </source>
</evidence>
<comment type="similarity">
    <text evidence="3">Belongs to the small GTPase superfamily. Rho family.</text>
</comment>
<evidence type="ECO:0000256" key="11">
    <source>
        <dbReference type="ARBA" id="ARBA00023139"/>
    </source>
</evidence>
<keyword evidence="5" id="KW-0597">Phosphoprotein</keyword>
<dbReference type="GO" id="GO:0007264">
    <property type="term" value="P:small GTPase-mediated signal transduction"/>
    <property type="evidence" value="ECO:0007669"/>
    <property type="project" value="InterPro"/>
</dbReference>
<dbReference type="GO" id="GO:0008360">
    <property type="term" value="P:regulation of cell shape"/>
    <property type="evidence" value="ECO:0007669"/>
    <property type="project" value="UniProtKB-ARBA"/>
</dbReference>
<feature type="region of interest" description="Disordered" evidence="13">
    <location>
        <begin position="464"/>
        <end position="485"/>
    </location>
</feature>
<sequence length="644" mass="70154">QEGEAGYISKPVPPGGCEVPPVPPRRVRSGRAAAALGAALGGRCRAAGSGAVAGAGAGAGSEPRRSIKCVLVGDGAVGKTSLVVSYTTNGYPTEYIPTAFDNFSAVVSVDGKPVRLQLCDTAGQDEFDKLRPLCYTNTDIFLLCFSVVSPSSFQNVSEKWVPEIRCHCPKAPIILVGTQSDLREDVKVLIELDKCKEKPVLEEAAKLCAEEIKAASYIECSALTQKNLKEVFDAAIVAGIQYSDTQQQPKKSKCRTPDKMKNLSKSWWKKYCCFVYVMGRSITEAFTARALQEERTSNDQSNRLIEICLKFQPIGVRGGATYTERLRLSDNLYSIMHSKVDTTPRNKKESENGKKHFKTLIASGSRKFPEVISDYEDKFSLNSKAIVAKYLHMYLPMYFKISTQRLSVTIVFIGSESPIVSTENMCLLDQSLVKLLESRATVGAASLPVSQAEQWEEVCTSTAPAHAELTPGGRKETGTGRASAPAQDQVDWVCAAVSTGPWDAEIHRLAGDTLTLGGNKEESSPIIIACGPDQVNCDPSASPFGFPMCGENIDFQHKKPLCRERVSRFRLSTEKEQVAPREKACVCSWGSSVFGFCYSDAATSSPAIWWLWGALVICLGQPIATSGERYNSLDSVISDGYELW</sequence>
<dbReference type="CDD" id="cd04130">
    <property type="entry name" value="Wrch_1"/>
    <property type="match status" value="1"/>
</dbReference>
<keyword evidence="6" id="KW-0479">Metal-binding</keyword>
<evidence type="ECO:0000256" key="5">
    <source>
        <dbReference type="ARBA" id="ARBA00022553"/>
    </source>
</evidence>
<evidence type="ECO:0000256" key="3">
    <source>
        <dbReference type="ARBA" id="ARBA00010142"/>
    </source>
</evidence>
<dbReference type="FunFam" id="3.40.50.300:FF:000561">
    <property type="entry name" value="rho-related GTP-binding protein RhoV"/>
    <property type="match status" value="1"/>
</dbReference>
<comment type="subcellular location">
    <subcellularLocation>
        <location evidence="2">Cell membrane</location>
        <topology evidence="2">Lipid-anchor</topology>
        <orientation evidence="2">Cytoplasmic side</orientation>
    </subcellularLocation>
</comment>
<dbReference type="PROSITE" id="PS51420">
    <property type="entry name" value="RHO"/>
    <property type="match status" value="1"/>
</dbReference>
<evidence type="ECO:0000256" key="2">
    <source>
        <dbReference type="ARBA" id="ARBA00004342"/>
    </source>
</evidence>
<dbReference type="InterPro" id="IPR001806">
    <property type="entry name" value="Small_GTPase"/>
</dbReference>
<organism evidence="14">
    <name type="scientific">Lamprotornis superbus</name>
    <dbReference type="NCBI Taxonomy" id="245042"/>
    <lineage>
        <taxon>Eukaryota</taxon>
        <taxon>Metazoa</taxon>
        <taxon>Chordata</taxon>
        <taxon>Craniata</taxon>
        <taxon>Vertebrata</taxon>
        <taxon>Euteleostomi</taxon>
        <taxon>Archelosauria</taxon>
        <taxon>Archosauria</taxon>
        <taxon>Dinosauria</taxon>
        <taxon>Saurischia</taxon>
        <taxon>Theropoda</taxon>
        <taxon>Coelurosauria</taxon>
        <taxon>Aves</taxon>
        <taxon>Neognathae</taxon>
        <taxon>Neoaves</taxon>
        <taxon>Telluraves</taxon>
        <taxon>Australaves</taxon>
        <taxon>Passeriformes</taxon>
        <taxon>Sturnidae</taxon>
        <taxon>Lamprotornis</taxon>
    </lineage>
</organism>
<feature type="non-terminal residue" evidence="14">
    <location>
        <position position="644"/>
    </location>
</feature>
<dbReference type="InterPro" id="IPR005225">
    <property type="entry name" value="Small_GTP-bd"/>
</dbReference>
<dbReference type="GO" id="GO:0003924">
    <property type="term" value="F:GTPase activity"/>
    <property type="evidence" value="ECO:0007669"/>
    <property type="project" value="InterPro"/>
</dbReference>
<dbReference type="Pfam" id="PF00071">
    <property type="entry name" value="Ras"/>
    <property type="match status" value="1"/>
</dbReference>
<keyword evidence="11" id="KW-0564">Palmitate</keyword>
<reference evidence="15" key="3">
    <citation type="submission" date="2022-01" db="EMBL/GenBank/DDBJ databases">
        <authorList>
            <person name="Rubenstein D.R."/>
        </authorList>
    </citation>
    <scope>NUCLEOTIDE SEQUENCE</scope>
    <source>
        <strain evidence="15">SS15</strain>
        <tissue evidence="15">Liver</tissue>
    </source>
</reference>
<name>A0A835NXQ1_9PASS</name>
<dbReference type="NCBIfam" id="TIGR00231">
    <property type="entry name" value="small_GTP"/>
    <property type="match status" value="1"/>
</dbReference>
<keyword evidence="9" id="KW-0342">GTP-binding</keyword>
<reference evidence="14" key="1">
    <citation type="submission" date="2020-10" db="EMBL/GenBank/DDBJ databases">
        <title>Feather gene expression reveals the developmental basis of iridescence in African starlings.</title>
        <authorList>
            <person name="Rubenstein D.R."/>
        </authorList>
    </citation>
    <scope>NUCLEOTIDE SEQUENCE</scope>
    <source>
        <strain evidence="14">SS15</strain>
        <tissue evidence="14">Liver</tissue>
    </source>
</reference>
<evidence type="ECO:0000256" key="10">
    <source>
        <dbReference type="ARBA" id="ARBA00023136"/>
    </source>
</evidence>
<dbReference type="OrthoDB" id="8830751at2759"/>
<dbReference type="InterPro" id="IPR003578">
    <property type="entry name" value="Small_GTPase_Rho"/>
</dbReference>
<evidence type="ECO:0000256" key="1">
    <source>
        <dbReference type="ARBA" id="ARBA00001946"/>
    </source>
</evidence>
<dbReference type="SMART" id="SM00176">
    <property type="entry name" value="RAN"/>
    <property type="match status" value="1"/>
</dbReference>
<keyword evidence="4" id="KW-1003">Cell membrane</keyword>
<evidence type="ECO:0000256" key="4">
    <source>
        <dbReference type="ARBA" id="ARBA00022475"/>
    </source>
</evidence>
<evidence type="ECO:0000256" key="8">
    <source>
        <dbReference type="ARBA" id="ARBA00022842"/>
    </source>
</evidence>
<dbReference type="PROSITE" id="PS51421">
    <property type="entry name" value="RAS"/>
    <property type="match status" value="1"/>
</dbReference>
<dbReference type="SMART" id="SM00174">
    <property type="entry name" value="RHO"/>
    <property type="match status" value="1"/>
</dbReference>
<keyword evidence="10" id="KW-0472">Membrane</keyword>
<dbReference type="AlphaFoldDB" id="A0A835NXQ1"/>
<dbReference type="EMBL" id="JADDUC010000030">
    <property type="protein sequence ID" value="KAG0123219.1"/>
    <property type="molecule type" value="Genomic_DNA"/>
</dbReference>
<dbReference type="SMART" id="SM00173">
    <property type="entry name" value="RAS"/>
    <property type="match status" value="1"/>
</dbReference>
<evidence type="ECO:0000256" key="7">
    <source>
        <dbReference type="ARBA" id="ARBA00022741"/>
    </source>
</evidence>
<dbReference type="PRINTS" id="PR00449">
    <property type="entry name" value="RASTRNSFRMNG"/>
</dbReference>